<dbReference type="InterPro" id="IPR020583">
    <property type="entry name" value="Inositol_monoP_metal-BS"/>
</dbReference>
<comment type="cofactor">
    <cofactor evidence="1 5">
        <name>Mg(2+)</name>
        <dbReference type="ChEBI" id="CHEBI:18420"/>
    </cofactor>
</comment>
<evidence type="ECO:0000256" key="2">
    <source>
        <dbReference type="ARBA" id="ARBA00022723"/>
    </source>
</evidence>
<dbReference type="FunFam" id="3.30.540.10:FF:000003">
    <property type="entry name" value="Inositol-1-monophosphatase"/>
    <property type="match status" value="1"/>
</dbReference>
<dbReference type="PANTHER" id="PTHR20854:SF4">
    <property type="entry name" value="INOSITOL-1-MONOPHOSPHATASE-RELATED"/>
    <property type="match status" value="1"/>
</dbReference>
<sequence>MPAPSLRDLLSVAADAAYIAGRRTLAYFNAEVAVEHKADDTPVTRADREAEGVIRERVARYFPGHSVVGEEQGETRGDPDYKWVIDPIDGTKSFIHGVPLYGVLIGVEVRGRPSVGVIYCPGTDELVAAADGLGCTWNGRTARVSGVARVEDATVLAGSITRAMARSDAYMNLARRAKLNRGWGDAYGYLLVATGRAEVMLDPVINPWDCAPMPPIFREAGGRFTTWAGEETIWGPDGCATNGALNGPVLAVLRAERRNADANMKID</sequence>
<keyword evidence="4 5" id="KW-0460">Magnesium</keyword>
<feature type="binding site" evidence="5">
    <location>
        <position position="88"/>
    </location>
    <ligand>
        <name>Mg(2+)</name>
        <dbReference type="ChEBI" id="CHEBI:18420"/>
        <label>1</label>
        <note>catalytic</note>
    </ligand>
</feature>
<feature type="binding site" evidence="5">
    <location>
        <position position="86"/>
    </location>
    <ligand>
        <name>Mg(2+)</name>
        <dbReference type="ChEBI" id="CHEBI:18420"/>
        <label>1</label>
        <note>catalytic</note>
    </ligand>
</feature>
<dbReference type="GO" id="GO:0007165">
    <property type="term" value="P:signal transduction"/>
    <property type="evidence" value="ECO:0007669"/>
    <property type="project" value="TreeGrafter"/>
</dbReference>
<evidence type="ECO:0000256" key="5">
    <source>
        <dbReference type="PIRSR" id="PIRSR600760-2"/>
    </source>
</evidence>
<evidence type="ECO:0000313" key="6">
    <source>
        <dbReference type="EMBL" id="CAA9442724.1"/>
    </source>
</evidence>
<keyword evidence="2 5" id="KW-0479">Metal-binding</keyword>
<feature type="binding site" evidence="5">
    <location>
        <position position="70"/>
    </location>
    <ligand>
        <name>Mg(2+)</name>
        <dbReference type="ChEBI" id="CHEBI:18420"/>
        <label>1</label>
        <note>catalytic</note>
    </ligand>
</feature>
<dbReference type="InterPro" id="IPR000760">
    <property type="entry name" value="Inositol_monophosphatase-like"/>
</dbReference>
<dbReference type="Pfam" id="PF00459">
    <property type="entry name" value="Inositol_P"/>
    <property type="match status" value="1"/>
</dbReference>
<feature type="binding site" evidence="5">
    <location>
        <position position="89"/>
    </location>
    <ligand>
        <name>Mg(2+)</name>
        <dbReference type="ChEBI" id="CHEBI:18420"/>
        <label>1</label>
        <note>catalytic</note>
    </ligand>
</feature>
<reference evidence="6" key="1">
    <citation type="submission" date="2020-02" db="EMBL/GenBank/DDBJ databases">
        <authorList>
            <person name="Meier V. D."/>
        </authorList>
    </citation>
    <scope>NUCLEOTIDE SEQUENCE</scope>
    <source>
        <strain evidence="6">AVDCRST_MAG64</strain>
    </source>
</reference>
<proteinExistence type="predicted"/>
<dbReference type="GO" id="GO:0046872">
    <property type="term" value="F:metal ion binding"/>
    <property type="evidence" value="ECO:0007669"/>
    <property type="project" value="UniProtKB-KW"/>
</dbReference>
<feature type="binding site" evidence="5">
    <location>
        <position position="209"/>
    </location>
    <ligand>
        <name>Mg(2+)</name>
        <dbReference type="ChEBI" id="CHEBI:18420"/>
        <label>1</label>
        <note>catalytic</note>
    </ligand>
</feature>
<protein>
    <submittedName>
        <fullName evidence="6">Histidinol-phosphatase [alternative form]</fullName>
        <ecNumber evidence="6">3.1.3.15</ecNumber>
    </submittedName>
</protein>
<dbReference type="SUPFAM" id="SSF56655">
    <property type="entry name" value="Carbohydrate phosphatase"/>
    <property type="match status" value="1"/>
</dbReference>
<dbReference type="EC" id="3.1.3.15" evidence="6"/>
<dbReference type="Gene3D" id="3.40.190.80">
    <property type="match status" value="1"/>
</dbReference>
<dbReference type="EMBL" id="CADCUQ010001005">
    <property type="protein sequence ID" value="CAA9442724.1"/>
    <property type="molecule type" value="Genomic_DNA"/>
</dbReference>
<dbReference type="GO" id="GO:0008934">
    <property type="term" value="F:inositol monophosphate 1-phosphatase activity"/>
    <property type="evidence" value="ECO:0007669"/>
    <property type="project" value="TreeGrafter"/>
</dbReference>
<dbReference type="GO" id="GO:0006020">
    <property type="term" value="P:inositol metabolic process"/>
    <property type="evidence" value="ECO:0007669"/>
    <property type="project" value="TreeGrafter"/>
</dbReference>
<dbReference type="AlphaFoldDB" id="A0A6J4QFM8"/>
<dbReference type="GO" id="GO:0004401">
    <property type="term" value="F:histidinol-phosphatase activity"/>
    <property type="evidence" value="ECO:0007669"/>
    <property type="project" value="UniProtKB-EC"/>
</dbReference>
<gene>
    <name evidence="6" type="ORF">AVDCRST_MAG64-4338</name>
</gene>
<accession>A0A6J4QFM8</accession>
<name>A0A6J4QFM8_9BACT</name>
<dbReference type="Gene3D" id="3.30.540.10">
    <property type="entry name" value="Fructose-1,6-Bisphosphatase, subunit A, domain 1"/>
    <property type="match status" value="1"/>
</dbReference>
<keyword evidence="3 6" id="KW-0378">Hydrolase</keyword>
<evidence type="ECO:0000256" key="4">
    <source>
        <dbReference type="ARBA" id="ARBA00022842"/>
    </source>
</evidence>
<evidence type="ECO:0000256" key="3">
    <source>
        <dbReference type="ARBA" id="ARBA00022801"/>
    </source>
</evidence>
<dbReference type="PANTHER" id="PTHR20854">
    <property type="entry name" value="INOSITOL MONOPHOSPHATASE"/>
    <property type="match status" value="1"/>
</dbReference>
<evidence type="ECO:0000256" key="1">
    <source>
        <dbReference type="ARBA" id="ARBA00001946"/>
    </source>
</evidence>
<organism evidence="6">
    <name type="scientific">uncultured Phycisphaerae bacterium</name>
    <dbReference type="NCBI Taxonomy" id="904963"/>
    <lineage>
        <taxon>Bacteria</taxon>
        <taxon>Pseudomonadati</taxon>
        <taxon>Planctomycetota</taxon>
        <taxon>Phycisphaerae</taxon>
        <taxon>environmental samples</taxon>
    </lineage>
</organism>
<dbReference type="PRINTS" id="PR00377">
    <property type="entry name" value="IMPHPHTASES"/>
</dbReference>
<dbReference type="PROSITE" id="PS00629">
    <property type="entry name" value="IMP_1"/>
    <property type="match status" value="1"/>
</dbReference>